<keyword evidence="2" id="KW-1185">Reference proteome</keyword>
<dbReference type="AlphaFoldDB" id="A0A9P8CB77"/>
<evidence type="ECO:0000313" key="1">
    <source>
        <dbReference type="EMBL" id="KAG9240688.1"/>
    </source>
</evidence>
<protein>
    <submittedName>
        <fullName evidence="1">Uncharacterized protein</fullName>
    </submittedName>
</protein>
<sequence>MPRSDYTWITPRAGLGDLILQEHQNLFADDLGGPSTVAELLALCLLGFSNRPTDLPLSTYPRLLVLHQWDNNEVWGEDIATRNFLRILARKAEKKHGILTGTNRKLKQSEVESILTAQFGGLRVVAYPHIQSPYRSWKHIRTRILKDSDELQARIRQEYIAFNTHHFKDFFSLAYQYFCVDIVTPFCFVRASRIQNALPPGFVTHLRSFLKLVSPVQLLNFAAPVIASAFMFDS</sequence>
<reference evidence="1" key="1">
    <citation type="journal article" date="2021" name="IMA Fungus">
        <title>Genomic characterization of three marine fungi, including Emericellopsis atlantica sp. nov. with signatures of a generalist lifestyle and marine biomass degradation.</title>
        <authorList>
            <person name="Hagestad O.C."/>
            <person name="Hou L."/>
            <person name="Andersen J.H."/>
            <person name="Hansen E.H."/>
            <person name="Altermark B."/>
            <person name="Li C."/>
            <person name="Kuhnert E."/>
            <person name="Cox R.J."/>
            <person name="Crous P.W."/>
            <person name="Spatafora J.W."/>
            <person name="Lail K."/>
            <person name="Amirebrahimi M."/>
            <person name="Lipzen A."/>
            <person name="Pangilinan J."/>
            <person name="Andreopoulos W."/>
            <person name="Hayes R.D."/>
            <person name="Ng V."/>
            <person name="Grigoriev I.V."/>
            <person name="Jackson S.A."/>
            <person name="Sutton T.D.S."/>
            <person name="Dobson A.D.W."/>
            <person name="Rama T."/>
        </authorList>
    </citation>
    <scope>NUCLEOTIDE SEQUENCE</scope>
    <source>
        <strain evidence="1">TRa3180A</strain>
    </source>
</reference>
<dbReference type="Proteomes" id="UP000887226">
    <property type="component" value="Unassembled WGS sequence"/>
</dbReference>
<organism evidence="1 2">
    <name type="scientific">Calycina marina</name>
    <dbReference type="NCBI Taxonomy" id="1763456"/>
    <lineage>
        <taxon>Eukaryota</taxon>
        <taxon>Fungi</taxon>
        <taxon>Dikarya</taxon>
        <taxon>Ascomycota</taxon>
        <taxon>Pezizomycotina</taxon>
        <taxon>Leotiomycetes</taxon>
        <taxon>Helotiales</taxon>
        <taxon>Pezizellaceae</taxon>
        <taxon>Calycina</taxon>
    </lineage>
</organism>
<comment type="caution">
    <text evidence="1">The sequence shown here is derived from an EMBL/GenBank/DDBJ whole genome shotgun (WGS) entry which is preliminary data.</text>
</comment>
<dbReference type="EMBL" id="MU254369">
    <property type="protein sequence ID" value="KAG9240688.1"/>
    <property type="molecule type" value="Genomic_DNA"/>
</dbReference>
<accession>A0A9P8CB77</accession>
<evidence type="ECO:0000313" key="2">
    <source>
        <dbReference type="Proteomes" id="UP000887226"/>
    </source>
</evidence>
<name>A0A9P8CB77_9HELO</name>
<proteinExistence type="predicted"/>
<dbReference type="OrthoDB" id="5384553at2759"/>
<gene>
    <name evidence="1" type="ORF">BJ878DRAFT_560145</name>
</gene>